<evidence type="ECO:0000313" key="3">
    <source>
        <dbReference type="Proteomes" id="UP001302367"/>
    </source>
</evidence>
<dbReference type="RefSeq" id="XP_065459027.1">
    <property type="nucleotide sequence ID" value="XM_065602955.1"/>
</dbReference>
<keyword evidence="1" id="KW-0732">Signal</keyword>
<keyword evidence="3" id="KW-1185">Reference proteome</keyword>
<evidence type="ECO:0000256" key="1">
    <source>
        <dbReference type="SAM" id="SignalP"/>
    </source>
</evidence>
<dbReference type="EMBL" id="CP134188">
    <property type="protein sequence ID" value="WPB02907.1"/>
    <property type="molecule type" value="Genomic_DNA"/>
</dbReference>
<name>A0ABZ0NTI8_CERBT</name>
<accession>A0ABZ0NTI8</accession>
<dbReference type="GeneID" id="35430792"/>
<organism evidence="2 3">
    <name type="scientific">Cercospora beticola</name>
    <name type="common">Sugarbeet leaf spot fungus</name>
    <dbReference type="NCBI Taxonomy" id="122368"/>
    <lineage>
        <taxon>Eukaryota</taxon>
        <taxon>Fungi</taxon>
        <taxon>Dikarya</taxon>
        <taxon>Ascomycota</taxon>
        <taxon>Pezizomycotina</taxon>
        <taxon>Dothideomycetes</taxon>
        <taxon>Dothideomycetidae</taxon>
        <taxon>Mycosphaerellales</taxon>
        <taxon>Mycosphaerellaceae</taxon>
        <taxon>Cercospora</taxon>
    </lineage>
</organism>
<gene>
    <name evidence="2" type="ORF">RHO25_007543</name>
</gene>
<protein>
    <recommendedName>
        <fullName evidence="4">CBM1 domain-containing protein</fullName>
    </recommendedName>
</protein>
<reference evidence="2 3" key="1">
    <citation type="submission" date="2023-09" db="EMBL/GenBank/DDBJ databases">
        <title>Complete-Gapless Cercospora beticola genome.</title>
        <authorList>
            <person name="Wyatt N.A."/>
            <person name="Spanner R.E."/>
            <person name="Bolton M.D."/>
        </authorList>
    </citation>
    <scope>NUCLEOTIDE SEQUENCE [LARGE SCALE GENOMIC DNA]</scope>
    <source>
        <strain evidence="2">Cb09-40</strain>
    </source>
</reference>
<feature type="chain" id="PRO_5046763182" description="CBM1 domain-containing protein" evidence="1">
    <location>
        <begin position="21"/>
        <end position="297"/>
    </location>
</feature>
<evidence type="ECO:0008006" key="4">
    <source>
        <dbReference type="Google" id="ProtNLM"/>
    </source>
</evidence>
<feature type="signal peptide" evidence="1">
    <location>
        <begin position="1"/>
        <end position="20"/>
    </location>
</feature>
<sequence length="297" mass="30238">MYGKRLISAAICCLVTVAHAADLSQEQSQLNNVNADERRSLAEAGELLDRSAEGAAVEQANAVDAEAPAAQDAGLAQLFDDIVGPSPTTLIKIAGRAERHQKRQNAATLTAPTSTVTVTTATTQVTTAVSSYPSTTIIVSTQDVTYTTAFTATTTAVSTIAGRTLTSTSLTVLTSTFTTTSQSTLATTLVQTTTAVSTQPTTAISTQNGGTATQIATTFQTVTATATGPTSTVTGNAVTTTLPATTVRVTRAPTGTPVAPTPGGGGGANNPQTGPCSYVFRYGPVMWCEGNARDPVA</sequence>
<evidence type="ECO:0000313" key="2">
    <source>
        <dbReference type="EMBL" id="WPB02907.1"/>
    </source>
</evidence>
<proteinExistence type="predicted"/>
<dbReference type="Proteomes" id="UP001302367">
    <property type="component" value="Chromosome 5"/>
</dbReference>